<evidence type="ECO:0000313" key="9">
    <source>
        <dbReference type="EMBL" id="MCG4610572.1"/>
    </source>
</evidence>
<reference evidence="9 10" key="1">
    <citation type="submission" date="2022-01" db="EMBL/GenBank/DDBJ databases">
        <title>Collection of gut derived symbiotic bacterial strains cultured from healthy donors.</title>
        <authorList>
            <person name="Lin H."/>
            <person name="Kohout C."/>
            <person name="Waligurski E."/>
            <person name="Pamer E.G."/>
        </authorList>
    </citation>
    <scope>NUCLEOTIDE SEQUENCE [LARGE SCALE GENOMIC DNA]</scope>
    <source>
        <strain evidence="9 10">DFI.7.58</strain>
    </source>
</reference>
<dbReference type="InterPro" id="IPR003717">
    <property type="entry name" value="RecO"/>
</dbReference>
<dbReference type="Gene3D" id="6.20.220.20">
    <property type="entry name" value="Recombination protein O, zinc-binding domain"/>
    <property type="match status" value="1"/>
</dbReference>
<keyword evidence="5 7" id="KW-0234">DNA repair</keyword>
<dbReference type="Pfam" id="PF11967">
    <property type="entry name" value="RecO_N"/>
    <property type="match status" value="1"/>
</dbReference>
<dbReference type="EMBL" id="JAKNHQ010000007">
    <property type="protein sequence ID" value="MCG4610572.1"/>
    <property type="molecule type" value="Genomic_DNA"/>
</dbReference>
<feature type="domain" description="DNA replication/recombination mediator RecO N-terminal" evidence="8">
    <location>
        <begin position="1"/>
        <end position="77"/>
    </location>
</feature>
<dbReference type="PANTHER" id="PTHR33991">
    <property type="entry name" value="DNA REPAIR PROTEIN RECO"/>
    <property type="match status" value="1"/>
</dbReference>
<dbReference type="InterPro" id="IPR012340">
    <property type="entry name" value="NA-bd_OB-fold"/>
</dbReference>
<evidence type="ECO:0000256" key="2">
    <source>
        <dbReference type="ARBA" id="ARBA00021310"/>
    </source>
</evidence>
<dbReference type="Gene3D" id="1.20.1440.120">
    <property type="entry name" value="Recombination protein O, C-terminal domain"/>
    <property type="match status" value="1"/>
</dbReference>
<dbReference type="Proteomes" id="UP001298681">
    <property type="component" value="Unassembled WGS sequence"/>
</dbReference>
<keyword evidence="4 7" id="KW-0233">DNA recombination</keyword>
<dbReference type="PANTHER" id="PTHR33991:SF1">
    <property type="entry name" value="DNA REPAIR PROTEIN RECO"/>
    <property type="match status" value="1"/>
</dbReference>
<comment type="similarity">
    <text evidence="1 7">Belongs to the RecO family.</text>
</comment>
<dbReference type="InterPro" id="IPR037278">
    <property type="entry name" value="ARFGAP/RecO"/>
</dbReference>
<evidence type="ECO:0000313" key="10">
    <source>
        <dbReference type="Proteomes" id="UP001298681"/>
    </source>
</evidence>
<accession>A0ABS9MID2</accession>
<evidence type="ECO:0000256" key="3">
    <source>
        <dbReference type="ARBA" id="ARBA00022763"/>
    </source>
</evidence>
<evidence type="ECO:0000256" key="1">
    <source>
        <dbReference type="ARBA" id="ARBA00007452"/>
    </source>
</evidence>
<organism evidence="9 10">
    <name type="scientific">Anaeromassilibacillus senegalensis</name>
    <dbReference type="NCBI Taxonomy" id="1673717"/>
    <lineage>
        <taxon>Bacteria</taxon>
        <taxon>Bacillati</taxon>
        <taxon>Bacillota</taxon>
        <taxon>Clostridia</taxon>
        <taxon>Eubacteriales</taxon>
        <taxon>Acutalibacteraceae</taxon>
        <taxon>Anaeromassilibacillus</taxon>
    </lineage>
</organism>
<dbReference type="InterPro" id="IPR022572">
    <property type="entry name" value="DNA_rep/recomb_RecO_N"/>
</dbReference>
<protein>
    <recommendedName>
        <fullName evidence="2 7">DNA repair protein RecO</fullName>
    </recommendedName>
    <alternativeName>
        <fullName evidence="6 7">Recombination protein O</fullName>
    </alternativeName>
</protein>
<dbReference type="SUPFAM" id="SSF57863">
    <property type="entry name" value="ArfGap/RecO-like zinc finger"/>
    <property type="match status" value="1"/>
</dbReference>
<dbReference type="InterPro" id="IPR042242">
    <property type="entry name" value="RecO_C"/>
</dbReference>
<dbReference type="Pfam" id="PF02565">
    <property type="entry name" value="RecO_C"/>
    <property type="match status" value="1"/>
</dbReference>
<gene>
    <name evidence="7 9" type="primary">recO</name>
    <name evidence="9" type="ORF">L0P57_06455</name>
</gene>
<dbReference type="RefSeq" id="WP_237966678.1">
    <property type="nucleotide sequence ID" value="NZ_JAKNHQ010000007.1"/>
</dbReference>
<evidence type="ECO:0000256" key="5">
    <source>
        <dbReference type="ARBA" id="ARBA00023204"/>
    </source>
</evidence>
<keyword evidence="10" id="KW-1185">Reference proteome</keyword>
<sequence length="266" mass="29702">MQIETDGLVIMERQVGESDRLITVLTREEGVLRAFARKAKLLRSSKLSATQLLCYSRFLIYKGWDKYIIDDAQPVEVFFDLRRDIGSLSLAQYFCELAGALAPQEAEAGDFLRLLLRAFYYLSKGTRPHLLVKAAVEMRMLSLAGYMPDLVCCAGCACYEAETMLFLPRSGVLYCQSCYSQGAEPAVPLSPGALTALRHTVYADFDKLFAFRLPEAGLWEVARASEAYVLNTLGRSFPTLDFYHQAEPGGRTVPMEGTQTEKMDKG</sequence>
<dbReference type="SUPFAM" id="SSF50249">
    <property type="entry name" value="Nucleic acid-binding proteins"/>
    <property type="match status" value="1"/>
</dbReference>
<comment type="caution">
    <text evidence="9">The sequence shown here is derived from an EMBL/GenBank/DDBJ whole genome shotgun (WGS) entry which is preliminary data.</text>
</comment>
<dbReference type="NCBIfam" id="TIGR00613">
    <property type="entry name" value="reco"/>
    <property type="match status" value="1"/>
</dbReference>
<dbReference type="HAMAP" id="MF_00201">
    <property type="entry name" value="RecO"/>
    <property type="match status" value="1"/>
</dbReference>
<dbReference type="Gene3D" id="2.40.50.140">
    <property type="entry name" value="Nucleic acid-binding proteins"/>
    <property type="match status" value="1"/>
</dbReference>
<evidence type="ECO:0000259" key="8">
    <source>
        <dbReference type="Pfam" id="PF11967"/>
    </source>
</evidence>
<name>A0ABS9MID2_9FIRM</name>
<evidence type="ECO:0000256" key="6">
    <source>
        <dbReference type="ARBA" id="ARBA00033409"/>
    </source>
</evidence>
<evidence type="ECO:0000256" key="7">
    <source>
        <dbReference type="HAMAP-Rule" id="MF_00201"/>
    </source>
</evidence>
<proteinExistence type="inferred from homology"/>
<evidence type="ECO:0000256" key="4">
    <source>
        <dbReference type="ARBA" id="ARBA00023172"/>
    </source>
</evidence>
<keyword evidence="3 7" id="KW-0227">DNA damage</keyword>
<comment type="function">
    <text evidence="7">Involved in DNA repair and RecF pathway recombination.</text>
</comment>